<evidence type="ECO:0000313" key="2">
    <source>
        <dbReference type="EMBL" id="CUH64807.1"/>
    </source>
</evidence>
<dbReference type="EMBL" id="CYSA01000015">
    <property type="protein sequence ID" value="CUH64807.1"/>
    <property type="molecule type" value="Genomic_DNA"/>
</dbReference>
<evidence type="ECO:0000259" key="1">
    <source>
        <dbReference type="Pfam" id="PF01636"/>
    </source>
</evidence>
<keyword evidence="3" id="KW-1185">Reference proteome</keyword>
<dbReference type="OrthoDB" id="7334546at2"/>
<dbReference type="RefSeq" id="WP_082644090.1">
    <property type="nucleotide sequence ID" value="NZ_CP051181.1"/>
</dbReference>
<dbReference type="Pfam" id="PF01636">
    <property type="entry name" value="APH"/>
    <property type="match status" value="1"/>
</dbReference>
<protein>
    <submittedName>
        <fullName evidence="2">Thiamine kinase</fullName>
    </submittedName>
</protein>
<keyword evidence="2" id="KW-0808">Transferase</keyword>
<dbReference type="AlphaFoldDB" id="A0A0P1F9D2"/>
<dbReference type="InterPro" id="IPR011009">
    <property type="entry name" value="Kinase-like_dom_sf"/>
</dbReference>
<organism evidence="2 3">
    <name type="scientific">Thalassovita gelatinovora</name>
    <name type="common">Thalassobius gelatinovorus</name>
    <dbReference type="NCBI Taxonomy" id="53501"/>
    <lineage>
        <taxon>Bacteria</taxon>
        <taxon>Pseudomonadati</taxon>
        <taxon>Pseudomonadota</taxon>
        <taxon>Alphaproteobacteria</taxon>
        <taxon>Rhodobacterales</taxon>
        <taxon>Roseobacteraceae</taxon>
        <taxon>Thalassovita</taxon>
    </lineage>
</organism>
<keyword evidence="2" id="KW-0418">Kinase</keyword>
<dbReference type="InterPro" id="IPR002575">
    <property type="entry name" value="Aminoglycoside_PTrfase"/>
</dbReference>
<dbReference type="SUPFAM" id="SSF56112">
    <property type="entry name" value="Protein kinase-like (PK-like)"/>
    <property type="match status" value="1"/>
</dbReference>
<feature type="domain" description="Aminoglycoside phosphotransferase" evidence="1">
    <location>
        <begin position="24"/>
        <end position="240"/>
    </location>
</feature>
<dbReference type="Proteomes" id="UP000051587">
    <property type="component" value="Unassembled WGS sequence"/>
</dbReference>
<gene>
    <name evidence="2" type="ORF">TG4357_01509</name>
</gene>
<sequence>MQSPPEELVALLTQRSAVPAPAGWTPLTGGKTNRSWHVQLDGVSWVVKLYAGETGNPLFPNSARHEAALLRLLAPTGLAPQLIDMVSTARGTGLIYTYQNGMPWREDPALVARALSLLHRQDPTNLAAGLRPLEGGSDRLITQTETIIARLPETAQHRLRTLQPKGSVPAADRAVLLHGDLVPGNVIVDRSHVTLIDWQCPAIGDPVEDLAVFLSPAMQQIYRGRPLSASEKSAFIAGYDRSNLRKRIDLMAPWYHWRMAAYCAWKSAQGQREYERAGALEIAALTA</sequence>
<dbReference type="STRING" id="53501.SAMN04488043_102166"/>
<evidence type="ECO:0000313" key="3">
    <source>
        <dbReference type="Proteomes" id="UP000051587"/>
    </source>
</evidence>
<dbReference type="GO" id="GO:0016301">
    <property type="term" value="F:kinase activity"/>
    <property type="evidence" value="ECO:0007669"/>
    <property type="project" value="UniProtKB-KW"/>
</dbReference>
<reference evidence="2 3" key="1">
    <citation type="submission" date="2015-09" db="EMBL/GenBank/DDBJ databases">
        <authorList>
            <consortium name="Swine Surveillance"/>
        </authorList>
    </citation>
    <scope>NUCLEOTIDE SEQUENCE [LARGE SCALE GENOMIC DNA]</scope>
    <source>
        <strain evidence="2 3">CECT 4357</strain>
    </source>
</reference>
<accession>A0A0P1F9D2</accession>
<dbReference type="PANTHER" id="PTHR21310">
    <property type="entry name" value="AMINOGLYCOSIDE PHOSPHOTRANSFERASE-RELATED-RELATED"/>
    <property type="match status" value="1"/>
</dbReference>
<dbReference type="Gene3D" id="3.90.1200.10">
    <property type="match status" value="1"/>
</dbReference>
<name>A0A0P1F9D2_THAGE</name>
<proteinExistence type="predicted"/>
<dbReference type="InterPro" id="IPR051678">
    <property type="entry name" value="AGP_Transferase"/>
</dbReference>